<accession>A0A286UWB5</accession>
<evidence type="ECO:0000313" key="2">
    <source>
        <dbReference type="EMBL" id="PAV23812.1"/>
    </source>
</evidence>
<proteinExistence type="predicted"/>
<evidence type="ECO:0000256" key="1">
    <source>
        <dbReference type="SAM" id="MobiDB-lite"/>
    </source>
</evidence>
<dbReference type="EMBL" id="NBII01000001">
    <property type="protein sequence ID" value="PAV23812.1"/>
    <property type="molecule type" value="Genomic_DNA"/>
</dbReference>
<feature type="compositionally biased region" description="Low complexity" evidence="1">
    <location>
        <begin position="344"/>
        <end position="391"/>
    </location>
</feature>
<dbReference type="InParanoid" id="A0A286UWB5"/>
<feature type="region of interest" description="Disordered" evidence="1">
    <location>
        <begin position="167"/>
        <end position="441"/>
    </location>
</feature>
<feature type="compositionally biased region" description="Low complexity" evidence="1">
    <location>
        <begin position="263"/>
        <end position="274"/>
    </location>
</feature>
<gene>
    <name evidence="2" type="ORF">PNOK_0088000</name>
</gene>
<dbReference type="STRING" id="2282107.A0A286UWB5"/>
<reference evidence="2 3" key="1">
    <citation type="journal article" date="2017" name="Mol. Ecol.">
        <title>Comparative and population genomic landscape of Phellinus noxius: A hypervariable fungus causing root rot in trees.</title>
        <authorList>
            <person name="Chung C.L."/>
            <person name="Lee T.J."/>
            <person name="Akiba M."/>
            <person name="Lee H.H."/>
            <person name="Kuo T.H."/>
            <person name="Liu D."/>
            <person name="Ke H.M."/>
            <person name="Yokoi T."/>
            <person name="Roa M.B."/>
            <person name="Lu M.J."/>
            <person name="Chang Y.Y."/>
            <person name="Ann P.J."/>
            <person name="Tsai J.N."/>
            <person name="Chen C.Y."/>
            <person name="Tzean S.S."/>
            <person name="Ota Y."/>
            <person name="Hattori T."/>
            <person name="Sahashi N."/>
            <person name="Liou R.F."/>
            <person name="Kikuchi T."/>
            <person name="Tsai I.J."/>
        </authorList>
    </citation>
    <scope>NUCLEOTIDE SEQUENCE [LARGE SCALE GENOMIC DNA]</scope>
    <source>
        <strain evidence="2 3">FFPRI411160</strain>
    </source>
</reference>
<feature type="compositionally biased region" description="Polar residues" evidence="1">
    <location>
        <begin position="246"/>
        <end position="260"/>
    </location>
</feature>
<evidence type="ECO:0000313" key="3">
    <source>
        <dbReference type="Proteomes" id="UP000217199"/>
    </source>
</evidence>
<feature type="compositionally biased region" description="Pro residues" evidence="1">
    <location>
        <begin position="313"/>
        <end position="326"/>
    </location>
</feature>
<protein>
    <submittedName>
        <fullName evidence="2">Uncharacterized protein</fullName>
    </submittedName>
</protein>
<organism evidence="2 3">
    <name type="scientific">Pyrrhoderma noxium</name>
    <dbReference type="NCBI Taxonomy" id="2282107"/>
    <lineage>
        <taxon>Eukaryota</taxon>
        <taxon>Fungi</taxon>
        <taxon>Dikarya</taxon>
        <taxon>Basidiomycota</taxon>
        <taxon>Agaricomycotina</taxon>
        <taxon>Agaricomycetes</taxon>
        <taxon>Hymenochaetales</taxon>
        <taxon>Hymenochaetaceae</taxon>
        <taxon>Pyrrhoderma</taxon>
    </lineage>
</organism>
<feature type="compositionally biased region" description="Low complexity" evidence="1">
    <location>
        <begin position="198"/>
        <end position="220"/>
    </location>
</feature>
<comment type="caution">
    <text evidence="2">The sequence shown here is derived from an EMBL/GenBank/DDBJ whole genome shotgun (WGS) entry which is preliminary data.</text>
</comment>
<keyword evidence="3" id="KW-1185">Reference proteome</keyword>
<feature type="compositionally biased region" description="Low complexity" evidence="1">
    <location>
        <begin position="228"/>
        <end position="245"/>
    </location>
</feature>
<sequence length="472" mass="51444">MSNTTDSRKKTTDTGDAKTYFRYEPDWTIEQYRQHYQNGYDKCEPVSKSQWKAWIHFCQVEGRTADQVRERVLERRAASLASKAKGADRKFKEHLAQIEAIPPAERPPAVTGPVPEGALVSKEKAIKYFKDRKNATQTTYYRKWEKLENFASQPDVTIEQIKERVESEANSATQRSLKAAAAARQKRAEQAESGAVDSTAPAKTKAPAKASSSTTQKKPTGIAKKPQKVPSSSKKVPTKTTTTSTAENSYTTVRATSTRPHATGTTTSKTTTTSSRREAIPETAPTPRNLYSSDFFDADGGWSNLNLASTPAPFTPGPSTPGPSSPAPTASHPASNVTMRAPPKKASGPPKPTASSSTSKKTQSKTSTTGTSTTTKDSTSTSTTTKSSHTQSHAKDSATKSHHPIHHSRNSKSATPERGQATTAQSAIPGPISGRLSPSSFTVREDYFEGDLSIEDWDRARRDFYDQQNRRL</sequence>
<feature type="compositionally biased region" description="Basic residues" evidence="1">
    <location>
        <begin position="400"/>
        <end position="410"/>
    </location>
</feature>
<dbReference type="Proteomes" id="UP000217199">
    <property type="component" value="Unassembled WGS sequence"/>
</dbReference>
<name>A0A286UWB5_9AGAM</name>
<dbReference type="AlphaFoldDB" id="A0A286UWB5"/>